<gene>
    <name evidence="1" type="ORF">LCGC14_3142540</name>
</gene>
<feature type="non-terminal residue" evidence="1">
    <location>
        <position position="1"/>
    </location>
</feature>
<dbReference type="AlphaFoldDB" id="A0A0F8VWK6"/>
<accession>A0A0F8VWK6</accession>
<evidence type="ECO:0000313" key="1">
    <source>
        <dbReference type="EMBL" id="KKK48697.1"/>
    </source>
</evidence>
<sequence length="55" mass="6377">DIRLTVVKNSVARQALDEVVPLPPTIRFNVLDRIEAAVDEWQPFAMTWHPIYDDD</sequence>
<proteinExistence type="predicted"/>
<organism evidence="1">
    <name type="scientific">marine sediment metagenome</name>
    <dbReference type="NCBI Taxonomy" id="412755"/>
    <lineage>
        <taxon>unclassified sequences</taxon>
        <taxon>metagenomes</taxon>
        <taxon>ecological metagenomes</taxon>
    </lineage>
</organism>
<dbReference type="EMBL" id="LAZR01068936">
    <property type="protein sequence ID" value="KKK48697.1"/>
    <property type="molecule type" value="Genomic_DNA"/>
</dbReference>
<reference evidence="1" key="1">
    <citation type="journal article" date="2015" name="Nature">
        <title>Complex archaea that bridge the gap between prokaryotes and eukaryotes.</title>
        <authorList>
            <person name="Spang A."/>
            <person name="Saw J.H."/>
            <person name="Jorgensen S.L."/>
            <person name="Zaremba-Niedzwiedzka K."/>
            <person name="Martijn J."/>
            <person name="Lind A.E."/>
            <person name="van Eijk R."/>
            <person name="Schleper C."/>
            <person name="Guy L."/>
            <person name="Ettema T.J."/>
        </authorList>
    </citation>
    <scope>NUCLEOTIDE SEQUENCE</scope>
</reference>
<name>A0A0F8VWK6_9ZZZZ</name>
<protein>
    <submittedName>
        <fullName evidence="1">Uncharacterized protein</fullName>
    </submittedName>
</protein>
<comment type="caution">
    <text evidence="1">The sequence shown here is derived from an EMBL/GenBank/DDBJ whole genome shotgun (WGS) entry which is preliminary data.</text>
</comment>